<keyword evidence="1" id="KW-0732">Signal</keyword>
<dbReference type="PANTHER" id="PTHR36302:SF1">
    <property type="entry name" value="COPPER CHAPERONE PCU(A)C"/>
    <property type="match status" value="1"/>
</dbReference>
<dbReference type="InterPro" id="IPR007410">
    <property type="entry name" value="LpqE-like"/>
</dbReference>
<evidence type="ECO:0000256" key="1">
    <source>
        <dbReference type="SAM" id="SignalP"/>
    </source>
</evidence>
<dbReference type="InterPro" id="IPR058248">
    <property type="entry name" value="Lxx211020-like"/>
</dbReference>
<dbReference type="NCBIfam" id="NF033672">
    <property type="entry name" value="mbn_chaper_assoc"/>
    <property type="match status" value="1"/>
</dbReference>
<sequence length="306" mass="32228">MKRTLINLLVAFAAALPGAAFAHEFKVGEIAIDHPWSRAMLPGAKVGGGYLTITNGGDGDRLVSATAERAGTVQIHEMKMDGGIMVMREMKGGIAVPAHGTLELKPGGYHIMFMNVTQSFKEGEEIKATLVFEKAGPVDVEFAVGPAGGGAMSHDAHAKGHGDHASGHDMAAMSGDPQQDIPARMKAIFETADKPLAVQPVVVEGDWAIAGWTQDGRGGRALLKEKEGGWSIHLCSGDGLKQAEALKTMGLSDDEAEAIVTKLAEAEEHIDPQTLALFASFEGTMMVEADDAGAHDQHKAHGDHKP</sequence>
<dbReference type="Pfam" id="PF04314">
    <property type="entry name" value="PCuAC"/>
    <property type="match status" value="1"/>
</dbReference>
<gene>
    <name evidence="2" type="ORF">HNQ66_000907</name>
</gene>
<dbReference type="SUPFAM" id="SSF110087">
    <property type="entry name" value="DR1885-like metal-binding protein"/>
    <property type="match status" value="1"/>
</dbReference>
<dbReference type="AlphaFoldDB" id="A0A7W8DT14"/>
<evidence type="ECO:0000313" key="2">
    <source>
        <dbReference type="EMBL" id="MBB5041524.1"/>
    </source>
</evidence>
<protein>
    <recommendedName>
        <fullName evidence="4">Copper chaperone PCu(A)C</fullName>
    </recommendedName>
</protein>
<evidence type="ECO:0008006" key="4">
    <source>
        <dbReference type="Google" id="ProtNLM"/>
    </source>
</evidence>
<dbReference type="Proteomes" id="UP000535406">
    <property type="component" value="Unassembled WGS sequence"/>
</dbReference>
<comment type="caution">
    <text evidence="2">The sequence shown here is derived from an EMBL/GenBank/DDBJ whole genome shotgun (WGS) entry which is preliminary data.</text>
</comment>
<feature type="chain" id="PRO_5030875506" description="Copper chaperone PCu(A)C" evidence="1">
    <location>
        <begin position="23"/>
        <end position="306"/>
    </location>
</feature>
<reference evidence="2 3" key="1">
    <citation type="submission" date="2020-08" db="EMBL/GenBank/DDBJ databases">
        <title>Genomic Encyclopedia of Type Strains, Phase IV (KMG-IV): sequencing the most valuable type-strain genomes for metagenomic binning, comparative biology and taxonomic classification.</title>
        <authorList>
            <person name="Goeker M."/>
        </authorList>
    </citation>
    <scope>NUCLEOTIDE SEQUENCE [LARGE SCALE GENOMIC DNA]</scope>
    <source>
        <strain evidence="2 3">DSM 21319</strain>
    </source>
</reference>
<dbReference type="EMBL" id="JACHIK010000002">
    <property type="protein sequence ID" value="MBB5041524.1"/>
    <property type="molecule type" value="Genomic_DNA"/>
</dbReference>
<dbReference type="Gene3D" id="2.60.40.1890">
    <property type="entry name" value="PCu(A)C copper chaperone"/>
    <property type="match status" value="1"/>
</dbReference>
<feature type="signal peptide" evidence="1">
    <location>
        <begin position="1"/>
        <end position="22"/>
    </location>
</feature>
<name>A0A7W8DT14_9HYPH</name>
<organism evidence="2 3">
    <name type="scientific">Shinella fusca</name>
    <dbReference type="NCBI Taxonomy" id="544480"/>
    <lineage>
        <taxon>Bacteria</taxon>
        <taxon>Pseudomonadati</taxon>
        <taxon>Pseudomonadota</taxon>
        <taxon>Alphaproteobacteria</taxon>
        <taxon>Hyphomicrobiales</taxon>
        <taxon>Rhizobiaceae</taxon>
        <taxon>Shinella</taxon>
    </lineage>
</organism>
<proteinExistence type="predicted"/>
<dbReference type="PANTHER" id="PTHR36302">
    <property type="entry name" value="BLR7088 PROTEIN"/>
    <property type="match status" value="1"/>
</dbReference>
<keyword evidence="3" id="KW-1185">Reference proteome</keyword>
<evidence type="ECO:0000313" key="3">
    <source>
        <dbReference type="Proteomes" id="UP000535406"/>
    </source>
</evidence>
<dbReference type="InterPro" id="IPR036182">
    <property type="entry name" value="PCuAC_sf"/>
</dbReference>
<accession>A0A7W8DT14</accession>
<dbReference type="RefSeq" id="WP_184141294.1">
    <property type="nucleotide sequence ID" value="NZ_JACHIK010000002.1"/>
</dbReference>